<evidence type="ECO:0000256" key="2">
    <source>
        <dbReference type="ARBA" id="ARBA00023015"/>
    </source>
</evidence>
<dbReference type="GO" id="GO:0005634">
    <property type="term" value="C:nucleus"/>
    <property type="evidence" value="ECO:0007669"/>
    <property type="project" value="UniProtKB-SubCell"/>
</dbReference>
<dbReference type="PANTHER" id="PTHR12565:SF458">
    <property type="entry name" value="TRANSCRIPTION FACTOR BHLH49"/>
    <property type="match status" value="1"/>
</dbReference>
<feature type="region of interest" description="Disordered" evidence="5">
    <location>
        <begin position="216"/>
        <end position="317"/>
    </location>
</feature>
<dbReference type="InterPro" id="IPR024097">
    <property type="entry name" value="bHLH_ZIP_TF"/>
</dbReference>
<accession>A0A166ECC6</accession>
<comment type="caution">
    <text evidence="7">The sequence shown here is derived from an EMBL/GenBank/DDBJ whole genome shotgun (WGS) entry which is preliminary data.</text>
</comment>
<keyword evidence="4" id="KW-0539">Nucleus</keyword>
<dbReference type="EMBL" id="LNRQ01000002">
    <property type="protein sequence ID" value="KZN06374.1"/>
    <property type="molecule type" value="Genomic_DNA"/>
</dbReference>
<evidence type="ECO:0000256" key="1">
    <source>
        <dbReference type="ARBA" id="ARBA00004123"/>
    </source>
</evidence>
<proteinExistence type="predicted"/>
<feature type="domain" description="BHLH" evidence="6">
    <location>
        <begin position="331"/>
        <end position="381"/>
    </location>
</feature>
<sequence length="476" mass="50916">MDKFEMNNGDEELRDYSSSEMPLSLRFSRGGSKESIDADNKIAICREGLLESSSCSAASNVDSLCPIVSDQLITSQKFGFCGIDVLSNMGSFNASGMGGTVDMDWTPPIPVLGGNISLGSSSSMLTLPGSSSHIPTDLGFIERGAMFPCFSGGNFGEMLNSVTIPGFMSQYTREVAPMHGLRVINSDVRLNSISNLEVQENESNVLEGAKEVLISFEHGPGGKDPDSGKKTESFVRPHDEANEGPCESGSESVDAEYSTGANQAEPSQLDGTGQGFLAKGHGSKKRRKIAQGDQNPASAATKPSGKHGKLVPQPSESLKQEYVHVRARRGQATNSHSLAERVRREKISERMKYLQDLVPGCSKVTGKAVMLDEIINYVQSLQQQVEFLSMKLASVNTQLDIDIERTAGKDILQTAGPSSGLGFYTDMSMHVSQPGTIQAGLLGMGTFPNALNRTISSHMAISGGNTDSTSQVPDVW</sequence>
<dbReference type="InterPro" id="IPR036638">
    <property type="entry name" value="HLH_DNA-bd_sf"/>
</dbReference>
<evidence type="ECO:0000256" key="4">
    <source>
        <dbReference type="ARBA" id="ARBA00023242"/>
    </source>
</evidence>
<organism evidence="7">
    <name type="scientific">Daucus carota subsp. sativus</name>
    <name type="common">Carrot</name>
    <dbReference type="NCBI Taxonomy" id="79200"/>
    <lineage>
        <taxon>Eukaryota</taxon>
        <taxon>Viridiplantae</taxon>
        <taxon>Streptophyta</taxon>
        <taxon>Embryophyta</taxon>
        <taxon>Tracheophyta</taxon>
        <taxon>Spermatophyta</taxon>
        <taxon>Magnoliopsida</taxon>
        <taxon>eudicotyledons</taxon>
        <taxon>Gunneridae</taxon>
        <taxon>Pentapetalae</taxon>
        <taxon>asterids</taxon>
        <taxon>campanulids</taxon>
        <taxon>Apiales</taxon>
        <taxon>Apiaceae</taxon>
        <taxon>Apioideae</taxon>
        <taxon>Scandiceae</taxon>
        <taxon>Daucinae</taxon>
        <taxon>Daucus</taxon>
        <taxon>Daucus sect. Daucus</taxon>
    </lineage>
</organism>
<feature type="compositionally biased region" description="Polar residues" evidence="5">
    <location>
        <begin position="259"/>
        <end position="271"/>
    </location>
</feature>
<evidence type="ECO:0000256" key="3">
    <source>
        <dbReference type="ARBA" id="ARBA00023163"/>
    </source>
</evidence>
<dbReference type="PANTHER" id="PTHR12565">
    <property type="entry name" value="STEROL REGULATORY ELEMENT-BINDING PROTEIN"/>
    <property type="match status" value="1"/>
</dbReference>
<dbReference type="Gramene" id="KZN06374">
    <property type="protein sequence ID" value="KZN06374"/>
    <property type="gene ID" value="DCAR_007211"/>
</dbReference>
<protein>
    <recommendedName>
        <fullName evidence="6">BHLH domain-containing protein</fullName>
    </recommendedName>
</protein>
<dbReference type="AlphaFoldDB" id="A0A166ECC6"/>
<dbReference type="SUPFAM" id="SSF47459">
    <property type="entry name" value="HLH, helix-loop-helix DNA-binding domain"/>
    <property type="match status" value="1"/>
</dbReference>
<dbReference type="FunFam" id="4.10.280.10:FF:000002">
    <property type="entry name" value="Basic helix-loop-helix transcription factor"/>
    <property type="match status" value="1"/>
</dbReference>
<name>A0A166ECC6_DAUCS</name>
<evidence type="ECO:0000313" key="7">
    <source>
        <dbReference type="EMBL" id="KZN06374.1"/>
    </source>
</evidence>
<feature type="compositionally biased region" description="Basic and acidic residues" evidence="5">
    <location>
        <begin position="220"/>
        <end position="241"/>
    </location>
</feature>
<dbReference type="GO" id="GO:0046983">
    <property type="term" value="F:protein dimerization activity"/>
    <property type="evidence" value="ECO:0007669"/>
    <property type="project" value="InterPro"/>
</dbReference>
<keyword evidence="3" id="KW-0804">Transcription</keyword>
<dbReference type="Pfam" id="PF00010">
    <property type="entry name" value="HLH"/>
    <property type="match status" value="1"/>
</dbReference>
<dbReference type="InterPro" id="IPR011598">
    <property type="entry name" value="bHLH_dom"/>
</dbReference>
<gene>
    <name evidence="7" type="ORF">DCAR_007211</name>
</gene>
<evidence type="ECO:0000256" key="5">
    <source>
        <dbReference type="SAM" id="MobiDB-lite"/>
    </source>
</evidence>
<comment type="subcellular location">
    <subcellularLocation>
        <location evidence="1">Nucleus</location>
    </subcellularLocation>
</comment>
<dbReference type="SMART" id="SM00353">
    <property type="entry name" value="HLH"/>
    <property type="match status" value="1"/>
</dbReference>
<reference evidence="7" key="1">
    <citation type="journal article" date="2016" name="Nat. Genet.">
        <title>A high-quality carrot genome assembly provides new insights into carotenoid accumulation and asterid genome evolution.</title>
        <authorList>
            <person name="Iorizzo M."/>
            <person name="Ellison S."/>
            <person name="Senalik D."/>
            <person name="Zeng P."/>
            <person name="Satapoomin P."/>
            <person name="Huang J."/>
            <person name="Bowman M."/>
            <person name="Iovene M."/>
            <person name="Sanseverino W."/>
            <person name="Cavagnaro P."/>
            <person name="Yildiz M."/>
            <person name="Macko-Podgorni A."/>
            <person name="Moranska E."/>
            <person name="Grzebelus E."/>
            <person name="Grzebelus D."/>
            <person name="Ashrafi H."/>
            <person name="Zheng Z."/>
            <person name="Cheng S."/>
            <person name="Spooner D."/>
            <person name="Van Deynze A."/>
            <person name="Simon P."/>
        </authorList>
    </citation>
    <scope>NUCLEOTIDE SEQUENCE [LARGE SCALE GENOMIC DNA]</scope>
    <source>
        <tissue evidence="7">Leaf</tissue>
    </source>
</reference>
<evidence type="ECO:0000259" key="6">
    <source>
        <dbReference type="PROSITE" id="PS50888"/>
    </source>
</evidence>
<dbReference type="CDD" id="cd18919">
    <property type="entry name" value="bHLH_AtBPE_like"/>
    <property type="match status" value="1"/>
</dbReference>
<dbReference type="Gene3D" id="4.10.280.10">
    <property type="entry name" value="Helix-loop-helix DNA-binding domain"/>
    <property type="match status" value="1"/>
</dbReference>
<dbReference type="GO" id="GO:0003700">
    <property type="term" value="F:DNA-binding transcription factor activity"/>
    <property type="evidence" value="ECO:0007669"/>
    <property type="project" value="TreeGrafter"/>
</dbReference>
<dbReference type="STRING" id="79200.A0A166ECC6"/>
<dbReference type="PROSITE" id="PS50888">
    <property type="entry name" value="BHLH"/>
    <property type="match status" value="1"/>
</dbReference>
<keyword evidence="2" id="KW-0805">Transcription regulation</keyword>